<sequence length="91" mass="10247">MAHPQVKKILVCGFEYHEALRFPSRVNLRSSCMGTSRLALRFDDGLCAGHFEGFFEIHEDRGSLSPFYGLEHVRYTVCRPFVIGVGIDVGV</sequence>
<accession>A0A5B7G8T9</accession>
<proteinExistence type="predicted"/>
<dbReference type="EMBL" id="VSRR010012055">
    <property type="protein sequence ID" value="MPC54029.1"/>
    <property type="molecule type" value="Genomic_DNA"/>
</dbReference>
<organism evidence="1 2">
    <name type="scientific">Portunus trituberculatus</name>
    <name type="common">Swimming crab</name>
    <name type="synonym">Neptunus trituberculatus</name>
    <dbReference type="NCBI Taxonomy" id="210409"/>
    <lineage>
        <taxon>Eukaryota</taxon>
        <taxon>Metazoa</taxon>
        <taxon>Ecdysozoa</taxon>
        <taxon>Arthropoda</taxon>
        <taxon>Crustacea</taxon>
        <taxon>Multicrustacea</taxon>
        <taxon>Malacostraca</taxon>
        <taxon>Eumalacostraca</taxon>
        <taxon>Eucarida</taxon>
        <taxon>Decapoda</taxon>
        <taxon>Pleocyemata</taxon>
        <taxon>Brachyura</taxon>
        <taxon>Eubrachyura</taxon>
        <taxon>Portunoidea</taxon>
        <taxon>Portunidae</taxon>
        <taxon>Portuninae</taxon>
        <taxon>Portunus</taxon>
    </lineage>
</organism>
<dbReference type="AlphaFoldDB" id="A0A5B7G8T9"/>
<evidence type="ECO:0000313" key="2">
    <source>
        <dbReference type="Proteomes" id="UP000324222"/>
    </source>
</evidence>
<gene>
    <name evidence="1" type="ORF">E2C01_047938</name>
</gene>
<evidence type="ECO:0000313" key="1">
    <source>
        <dbReference type="EMBL" id="MPC54029.1"/>
    </source>
</evidence>
<dbReference type="Proteomes" id="UP000324222">
    <property type="component" value="Unassembled WGS sequence"/>
</dbReference>
<reference evidence="1 2" key="1">
    <citation type="submission" date="2019-05" db="EMBL/GenBank/DDBJ databases">
        <title>Another draft genome of Portunus trituberculatus and its Hox gene families provides insights of decapod evolution.</title>
        <authorList>
            <person name="Jeong J.-H."/>
            <person name="Song I."/>
            <person name="Kim S."/>
            <person name="Choi T."/>
            <person name="Kim D."/>
            <person name="Ryu S."/>
            <person name="Kim W."/>
        </authorList>
    </citation>
    <scope>NUCLEOTIDE SEQUENCE [LARGE SCALE GENOMIC DNA]</scope>
    <source>
        <tissue evidence="1">Muscle</tissue>
    </source>
</reference>
<keyword evidence="2" id="KW-1185">Reference proteome</keyword>
<name>A0A5B7G8T9_PORTR</name>
<comment type="caution">
    <text evidence="1">The sequence shown here is derived from an EMBL/GenBank/DDBJ whole genome shotgun (WGS) entry which is preliminary data.</text>
</comment>
<protein>
    <submittedName>
        <fullName evidence="1">Uncharacterized protein</fullName>
    </submittedName>
</protein>